<dbReference type="FunFam" id="3.40.50.2000:FF:000064">
    <property type="entry name" value="Glycosyltransferase"/>
    <property type="match status" value="1"/>
</dbReference>
<dbReference type="PANTHER" id="PTHR48047:SF28">
    <property type="entry name" value="F11M15.8 PROTEIN"/>
    <property type="match status" value="1"/>
</dbReference>
<protein>
    <recommendedName>
        <fullName evidence="6">UDP-glycosyltransferase 89A2-like</fullName>
    </recommendedName>
</protein>
<dbReference type="PANTHER" id="PTHR48047">
    <property type="entry name" value="GLYCOSYLTRANSFERASE"/>
    <property type="match status" value="1"/>
</dbReference>
<evidence type="ECO:0000313" key="4">
    <source>
        <dbReference type="EMBL" id="KAK0575119.1"/>
    </source>
</evidence>
<dbReference type="AlphaFoldDB" id="A0AA39RJZ1"/>
<keyword evidence="5" id="KW-1185">Reference proteome</keyword>
<comment type="similarity">
    <text evidence="1">Belongs to the UDP-glycosyltransferase family.</text>
</comment>
<dbReference type="Pfam" id="PF00201">
    <property type="entry name" value="UDPGT"/>
    <property type="match status" value="1"/>
</dbReference>
<gene>
    <name evidence="4" type="ORF">LWI29_034283</name>
</gene>
<accession>A0AA39RJZ1</accession>
<keyword evidence="2" id="KW-0328">Glycosyltransferase</keyword>
<comment type="caution">
    <text evidence="4">The sequence shown here is derived from an EMBL/GenBank/DDBJ whole genome shotgun (WGS) entry which is preliminary data.</text>
</comment>
<dbReference type="Gene3D" id="3.40.50.2000">
    <property type="entry name" value="Glycogen Phosphorylase B"/>
    <property type="match status" value="2"/>
</dbReference>
<evidence type="ECO:0008006" key="6">
    <source>
        <dbReference type="Google" id="ProtNLM"/>
    </source>
</evidence>
<organism evidence="4 5">
    <name type="scientific">Acer saccharum</name>
    <name type="common">Sugar maple</name>
    <dbReference type="NCBI Taxonomy" id="4024"/>
    <lineage>
        <taxon>Eukaryota</taxon>
        <taxon>Viridiplantae</taxon>
        <taxon>Streptophyta</taxon>
        <taxon>Embryophyta</taxon>
        <taxon>Tracheophyta</taxon>
        <taxon>Spermatophyta</taxon>
        <taxon>Magnoliopsida</taxon>
        <taxon>eudicotyledons</taxon>
        <taxon>Gunneridae</taxon>
        <taxon>Pentapetalae</taxon>
        <taxon>rosids</taxon>
        <taxon>malvids</taxon>
        <taxon>Sapindales</taxon>
        <taxon>Sapindaceae</taxon>
        <taxon>Hippocastanoideae</taxon>
        <taxon>Acereae</taxon>
        <taxon>Acer</taxon>
    </lineage>
</organism>
<evidence type="ECO:0000313" key="5">
    <source>
        <dbReference type="Proteomes" id="UP001168877"/>
    </source>
</evidence>
<sequence>MQFLERLTRNDLNRNRGRNLGILKNIRTIKDQKRITSRAFLCVSALSLSETMSRSGENVHVLVFPYPAQGHTLPLLDLTHQLSLRNITITVLTTPKNKPTLSPLLNANRTIQTLVFNFPSHPSIPSGVENVRELGNRGNLPVMLALANLFDPIIKWFQSHHNPPVAIISDFFLGWTLSLANQLHIPRINFCSSGAFLCSVLDYGWNHVHIIKSFDDDAVIELSDLPRSPAFKGEHLPSVFKFYKESDPDSQFLKDGMINNSLSWGCVFNSFKAVEVEYLDYFKTKMGHNRVYGVGPLSLMGPSKSTSSNDYTSEWLDKCPDGSVLYVCFGSQKLLNREQMEALALGLEKSQVRFLWVVKTGSDGYGSVPEGFEERVGEKGLVVKGWAPQVLILNHKAVGGFVSHCGWNSILEAIVGGVMVLGWPMEADQFVNARLLVEDLGVAVRVCEGADSVPDSNELGKVIAQSLNGCVETKVKAKELRDKALAGVKSHGGSSVADLDRLVQDLNNLQLKTLSAGATEKE</sequence>
<dbReference type="EMBL" id="JAUESC010000387">
    <property type="protein sequence ID" value="KAK0575119.1"/>
    <property type="molecule type" value="Genomic_DNA"/>
</dbReference>
<dbReference type="GO" id="GO:0035251">
    <property type="term" value="F:UDP-glucosyltransferase activity"/>
    <property type="evidence" value="ECO:0007669"/>
    <property type="project" value="TreeGrafter"/>
</dbReference>
<name>A0AA39RJZ1_ACESA</name>
<dbReference type="CDD" id="cd03784">
    <property type="entry name" value="GT1_Gtf-like"/>
    <property type="match status" value="1"/>
</dbReference>
<reference evidence="4" key="2">
    <citation type="submission" date="2023-06" db="EMBL/GenBank/DDBJ databases">
        <authorList>
            <person name="Swenson N.G."/>
            <person name="Wegrzyn J.L."/>
            <person name="Mcevoy S.L."/>
        </authorList>
    </citation>
    <scope>NUCLEOTIDE SEQUENCE</scope>
    <source>
        <strain evidence="4">NS2018</strain>
        <tissue evidence="4">Leaf</tissue>
    </source>
</reference>
<proteinExistence type="inferred from homology"/>
<keyword evidence="3" id="KW-0808">Transferase</keyword>
<evidence type="ECO:0000256" key="2">
    <source>
        <dbReference type="ARBA" id="ARBA00022676"/>
    </source>
</evidence>
<reference evidence="4" key="1">
    <citation type="journal article" date="2022" name="Plant J.">
        <title>Strategies of tolerance reflected in two North American maple genomes.</title>
        <authorList>
            <person name="McEvoy S.L."/>
            <person name="Sezen U.U."/>
            <person name="Trouern-Trend A."/>
            <person name="McMahon S.M."/>
            <person name="Schaberg P.G."/>
            <person name="Yang J."/>
            <person name="Wegrzyn J.L."/>
            <person name="Swenson N.G."/>
        </authorList>
    </citation>
    <scope>NUCLEOTIDE SEQUENCE</scope>
    <source>
        <strain evidence="4">NS2018</strain>
    </source>
</reference>
<evidence type="ECO:0000256" key="1">
    <source>
        <dbReference type="ARBA" id="ARBA00009995"/>
    </source>
</evidence>
<evidence type="ECO:0000256" key="3">
    <source>
        <dbReference type="ARBA" id="ARBA00022679"/>
    </source>
</evidence>
<dbReference type="Proteomes" id="UP001168877">
    <property type="component" value="Unassembled WGS sequence"/>
</dbReference>
<dbReference type="InterPro" id="IPR002213">
    <property type="entry name" value="UDP_glucos_trans"/>
</dbReference>
<dbReference type="SUPFAM" id="SSF53756">
    <property type="entry name" value="UDP-Glycosyltransferase/glycogen phosphorylase"/>
    <property type="match status" value="1"/>
</dbReference>